<reference evidence="1" key="1">
    <citation type="submission" date="2018-05" db="EMBL/GenBank/DDBJ databases">
        <title>Draft genome of Mucuna pruriens seed.</title>
        <authorList>
            <person name="Nnadi N.E."/>
            <person name="Vos R."/>
            <person name="Hasami M.H."/>
            <person name="Devisetty U.K."/>
            <person name="Aguiy J.C."/>
        </authorList>
    </citation>
    <scope>NUCLEOTIDE SEQUENCE [LARGE SCALE GENOMIC DNA]</scope>
    <source>
        <strain evidence="1">JCA_2017</strain>
    </source>
</reference>
<keyword evidence="2" id="KW-1185">Reference proteome</keyword>
<feature type="non-terminal residue" evidence="1">
    <location>
        <position position="1"/>
    </location>
</feature>
<protein>
    <submittedName>
        <fullName evidence="1">Uncharacterized protein</fullName>
    </submittedName>
</protein>
<dbReference type="EMBL" id="QJKJ01009295">
    <property type="protein sequence ID" value="RDX77066.1"/>
    <property type="molecule type" value="Genomic_DNA"/>
</dbReference>
<organism evidence="1 2">
    <name type="scientific">Mucuna pruriens</name>
    <name type="common">Velvet bean</name>
    <name type="synonym">Dolichos pruriens</name>
    <dbReference type="NCBI Taxonomy" id="157652"/>
    <lineage>
        <taxon>Eukaryota</taxon>
        <taxon>Viridiplantae</taxon>
        <taxon>Streptophyta</taxon>
        <taxon>Embryophyta</taxon>
        <taxon>Tracheophyta</taxon>
        <taxon>Spermatophyta</taxon>
        <taxon>Magnoliopsida</taxon>
        <taxon>eudicotyledons</taxon>
        <taxon>Gunneridae</taxon>
        <taxon>Pentapetalae</taxon>
        <taxon>rosids</taxon>
        <taxon>fabids</taxon>
        <taxon>Fabales</taxon>
        <taxon>Fabaceae</taxon>
        <taxon>Papilionoideae</taxon>
        <taxon>50 kb inversion clade</taxon>
        <taxon>NPAAA clade</taxon>
        <taxon>indigoferoid/millettioid clade</taxon>
        <taxon>Phaseoleae</taxon>
        <taxon>Mucuna</taxon>
    </lineage>
</organism>
<evidence type="ECO:0000313" key="2">
    <source>
        <dbReference type="Proteomes" id="UP000257109"/>
    </source>
</evidence>
<gene>
    <name evidence="1" type="ORF">CR513_42865</name>
</gene>
<dbReference type="AlphaFoldDB" id="A0A371FFM4"/>
<dbReference type="Proteomes" id="UP000257109">
    <property type="component" value="Unassembled WGS sequence"/>
</dbReference>
<comment type="caution">
    <text evidence="1">The sequence shown here is derived from an EMBL/GenBank/DDBJ whole genome shotgun (WGS) entry which is preliminary data.</text>
</comment>
<proteinExistence type="predicted"/>
<evidence type="ECO:0000313" key="1">
    <source>
        <dbReference type="EMBL" id="RDX77066.1"/>
    </source>
</evidence>
<name>A0A371FFM4_MUCPR</name>
<sequence>MPTNEVRIVGQVLNTFIEFDGSKKKLEPKRLQVKVDPVQPLWKVASKIDKKSTLKFSDISSQYLMIVQHHSLMKKLMTLGNIGQSSSYTLFVEYNFEFSEH</sequence>
<dbReference type="OrthoDB" id="1434815at2759"/>
<accession>A0A371FFM4</accession>